<dbReference type="AlphaFoldDB" id="A0A6G5A7G4"/>
<proteinExistence type="predicted"/>
<keyword evidence="1" id="KW-0732">Signal</keyword>
<evidence type="ECO:0000256" key="1">
    <source>
        <dbReference type="SAM" id="SignalP"/>
    </source>
</evidence>
<dbReference type="EMBL" id="GIKN01003853">
    <property type="protein sequence ID" value="NIE46126.1"/>
    <property type="molecule type" value="Transcribed_RNA"/>
</dbReference>
<protein>
    <submittedName>
        <fullName evidence="2">Putative kDa family member</fullName>
    </submittedName>
</protein>
<feature type="signal peptide" evidence="1">
    <location>
        <begin position="1"/>
        <end position="23"/>
    </location>
</feature>
<evidence type="ECO:0000313" key="2">
    <source>
        <dbReference type="EMBL" id="NIE46126.1"/>
    </source>
</evidence>
<reference evidence="2" key="1">
    <citation type="submission" date="2020-03" db="EMBL/GenBank/DDBJ databases">
        <title>A transcriptome and proteome of the tick Rhipicephalus microplus shaped by the genetic composition of its hosts and developmental stage.</title>
        <authorList>
            <person name="Garcia G.R."/>
            <person name="Ribeiro J.M.C."/>
            <person name="Maruyama S.R."/>
            <person name="Gardinasse L.G."/>
            <person name="Nelson K."/>
            <person name="Ferreira B.R."/>
            <person name="Andrade T.G."/>
            <person name="Santos I.K.F.M."/>
        </authorList>
    </citation>
    <scope>NUCLEOTIDE SEQUENCE</scope>
    <source>
        <strain evidence="2">NSGR</strain>
        <tissue evidence="2">Salivary glands</tissue>
    </source>
</reference>
<sequence length="111" mass="12254">MANGPSVVVVFLVFAVLADESIALQSPSPFRSLRFQAHFANGECRFGVNRMDRGYVTLKDGRCFEATCAPGSYKVSFTPMKRCMLSSAGRGCFYQDGDLETQCCMLPQICF</sequence>
<accession>A0A6G5A7G4</accession>
<dbReference type="VEuPathDB" id="VectorBase:LOC119169344"/>
<name>A0A6G5A7G4_RHIMP</name>
<feature type="chain" id="PRO_5026121589" evidence="1">
    <location>
        <begin position="24"/>
        <end position="111"/>
    </location>
</feature>
<dbReference type="OrthoDB" id="6490690at2759"/>
<organism evidence="2">
    <name type="scientific">Rhipicephalus microplus</name>
    <name type="common">Cattle tick</name>
    <name type="synonym">Boophilus microplus</name>
    <dbReference type="NCBI Taxonomy" id="6941"/>
    <lineage>
        <taxon>Eukaryota</taxon>
        <taxon>Metazoa</taxon>
        <taxon>Ecdysozoa</taxon>
        <taxon>Arthropoda</taxon>
        <taxon>Chelicerata</taxon>
        <taxon>Arachnida</taxon>
        <taxon>Acari</taxon>
        <taxon>Parasitiformes</taxon>
        <taxon>Ixodida</taxon>
        <taxon>Ixodoidea</taxon>
        <taxon>Ixodidae</taxon>
        <taxon>Rhipicephalinae</taxon>
        <taxon>Rhipicephalus</taxon>
        <taxon>Boophilus</taxon>
    </lineage>
</organism>